<dbReference type="RefSeq" id="WP_000706995.1">
    <property type="nucleotide sequence ID" value="NZ_CP092672.1"/>
</dbReference>
<evidence type="ECO:0000313" key="3">
    <source>
        <dbReference type="EMBL" id="KAK2618942.1"/>
    </source>
</evidence>
<evidence type="ECO:0000259" key="1">
    <source>
        <dbReference type="Pfam" id="PF22751"/>
    </source>
</evidence>
<name>A0AAV9G0Y5_LEPIR</name>
<dbReference type="EMBL" id="NKYG02000001">
    <property type="protein sequence ID" value="KAK2618636.1"/>
    <property type="molecule type" value="Genomic_DNA"/>
</dbReference>
<dbReference type="EMBL" id="NKYG02000001">
    <property type="protein sequence ID" value="KAK2618942.1"/>
    <property type="molecule type" value="Genomic_DNA"/>
</dbReference>
<dbReference type="Proteomes" id="UP000218471">
    <property type="component" value="Unassembled WGS sequence"/>
</dbReference>
<dbReference type="Pfam" id="PF22751">
    <property type="entry name" value="DUF488-N3a"/>
    <property type="match status" value="1"/>
</dbReference>
<dbReference type="EMBL" id="NKYG02000001">
    <property type="protein sequence ID" value="KAK2620493.1"/>
    <property type="molecule type" value="Genomic_DNA"/>
</dbReference>
<evidence type="ECO:0000313" key="5">
    <source>
        <dbReference type="EMBL" id="KAK2620928.1"/>
    </source>
</evidence>
<evidence type="ECO:0000313" key="6">
    <source>
        <dbReference type="Proteomes" id="UP000218471"/>
    </source>
</evidence>
<protein>
    <submittedName>
        <fullName evidence="2">DUF488 domain-containing protein</fullName>
    </submittedName>
</protein>
<dbReference type="AlphaFoldDB" id="A0AAV9G0Y5"/>
<proteinExistence type="predicted"/>
<organism evidence="2 6">
    <name type="scientific">Leptospira interrogans</name>
    <dbReference type="NCBI Taxonomy" id="173"/>
    <lineage>
        <taxon>Bacteria</taxon>
        <taxon>Pseudomonadati</taxon>
        <taxon>Spirochaetota</taxon>
        <taxon>Spirochaetia</taxon>
        <taxon>Leptospirales</taxon>
        <taxon>Leptospiraceae</taxon>
        <taxon>Leptospira</taxon>
    </lineage>
</organism>
<comment type="caution">
    <text evidence="2">The sequence shown here is derived from an EMBL/GenBank/DDBJ whole genome shotgun (WGS) entry which is preliminary data.</text>
</comment>
<accession>A0AAV9G0Y5</accession>
<sequence length="115" mass="13430">MKIVTSYHHKTDKLLSDGFVVFNISRFSPRWVAKGKQIQFKTLAPSKEMLNEGYDWEEFDSILEKLDAKKIIEQLKTLSNGDSIALCCYEKDPDKCHRSRVALWFIKNGFHVTEF</sequence>
<reference evidence="2" key="1">
    <citation type="submission" date="2023-10" db="EMBL/GenBank/DDBJ databases">
        <title>Genomic and proteomic analysis of Leptospira interrogans strain CUDO8.</title>
        <authorList>
            <person name="Boonciew P."/>
            <person name="Kurilung A."/>
            <person name="Prapasarakul N."/>
        </authorList>
    </citation>
    <scope>NUCLEOTIDE SEQUENCE</scope>
    <source>
        <strain evidence="2">CUDO8</strain>
    </source>
</reference>
<feature type="domain" description="DUF488" evidence="1">
    <location>
        <begin position="24"/>
        <end position="105"/>
    </location>
</feature>
<evidence type="ECO:0000313" key="4">
    <source>
        <dbReference type="EMBL" id="KAK2620493.1"/>
    </source>
</evidence>
<evidence type="ECO:0000313" key="2">
    <source>
        <dbReference type="EMBL" id="KAK2618636.1"/>
    </source>
</evidence>
<dbReference type="InterPro" id="IPR054495">
    <property type="entry name" value="DUF488-N3a"/>
</dbReference>
<gene>
    <name evidence="2" type="ORF">CFV95_006205</name>
    <name evidence="3" type="ORF">CFV95_007990</name>
    <name evidence="4" type="ORF">CFV95_016525</name>
    <name evidence="5" type="ORF">CFV95_018910</name>
</gene>
<dbReference type="EMBL" id="NKYG02000001">
    <property type="protein sequence ID" value="KAK2620928.1"/>
    <property type="molecule type" value="Genomic_DNA"/>
</dbReference>